<name>A0A066X431_COLSU</name>
<proteinExistence type="predicted"/>
<gene>
    <name evidence="1" type="ORF">CSUB01_05952</name>
</gene>
<dbReference type="AlphaFoldDB" id="A0A066X431"/>
<organism evidence="1 2">
    <name type="scientific">Colletotrichum sublineola</name>
    <name type="common">Sorghum anthracnose fungus</name>
    <dbReference type="NCBI Taxonomy" id="1173701"/>
    <lineage>
        <taxon>Eukaryota</taxon>
        <taxon>Fungi</taxon>
        <taxon>Dikarya</taxon>
        <taxon>Ascomycota</taxon>
        <taxon>Pezizomycotina</taxon>
        <taxon>Sordariomycetes</taxon>
        <taxon>Hypocreomycetidae</taxon>
        <taxon>Glomerellales</taxon>
        <taxon>Glomerellaceae</taxon>
        <taxon>Colletotrichum</taxon>
        <taxon>Colletotrichum graminicola species complex</taxon>
    </lineage>
</organism>
<evidence type="ECO:0000313" key="1">
    <source>
        <dbReference type="EMBL" id="KDN60760.1"/>
    </source>
</evidence>
<sequence>MLSAIPISLTYQGRVCRSGAAWVFRERQKEDEENILFVSSSLVQYDEDYREEVQRLIEEHRRLSTARSQRLEQLREAMDHITAIDKQIETIMAAQVQAQSDANSRRSEIEELFEIFQKNLIAVRNLEDLNQSKALIQQIKQYFDVRSASRSTECTQPSETTEPSLIHEFVDEISYTPDTATGRMR</sequence>
<dbReference type="EMBL" id="JMSE01001474">
    <property type="protein sequence ID" value="KDN60760.1"/>
    <property type="molecule type" value="Genomic_DNA"/>
</dbReference>
<reference evidence="2" key="1">
    <citation type="journal article" date="2014" name="Genome Announc.">
        <title>Draft genome sequence of Colletotrichum sublineola, a destructive pathogen of cultivated sorghum.</title>
        <authorList>
            <person name="Baroncelli R."/>
            <person name="Sanz-Martin J.M."/>
            <person name="Rech G.E."/>
            <person name="Sukno S.A."/>
            <person name="Thon M.R."/>
        </authorList>
    </citation>
    <scope>NUCLEOTIDE SEQUENCE [LARGE SCALE GENOMIC DNA]</scope>
    <source>
        <strain evidence="2">TX430BB</strain>
    </source>
</reference>
<keyword evidence="2" id="KW-1185">Reference proteome</keyword>
<dbReference type="Proteomes" id="UP000027238">
    <property type="component" value="Unassembled WGS sequence"/>
</dbReference>
<evidence type="ECO:0000313" key="2">
    <source>
        <dbReference type="Proteomes" id="UP000027238"/>
    </source>
</evidence>
<dbReference type="HOGENOM" id="CLU_1461227_0_0_1"/>
<accession>A0A066X431</accession>
<protein>
    <submittedName>
        <fullName evidence="1">Uncharacterized protein</fullName>
    </submittedName>
</protein>
<comment type="caution">
    <text evidence="1">The sequence shown here is derived from an EMBL/GenBank/DDBJ whole genome shotgun (WGS) entry which is preliminary data.</text>
</comment>